<dbReference type="Gene3D" id="2.40.30.10">
    <property type="entry name" value="Translation factors"/>
    <property type="match status" value="1"/>
</dbReference>
<dbReference type="RefSeq" id="WP_091559330.1">
    <property type="nucleotide sequence ID" value="NZ_BNAC01000001.1"/>
</dbReference>
<dbReference type="Proteomes" id="UP000199022">
    <property type="component" value="Unassembled WGS sequence"/>
</dbReference>
<protein>
    <submittedName>
        <fullName evidence="2">NADPH-dependent ferric siderophore reductase, contains FAD-binding and SIP domains</fullName>
    </submittedName>
</protein>
<organism evidence="2 3">
    <name type="scientific">Klenkia taihuensis</name>
    <dbReference type="NCBI Taxonomy" id="1225127"/>
    <lineage>
        <taxon>Bacteria</taxon>
        <taxon>Bacillati</taxon>
        <taxon>Actinomycetota</taxon>
        <taxon>Actinomycetes</taxon>
        <taxon>Geodermatophilales</taxon>
        <taxon>Geodermatophilaceae</taxon>
        <taxon>Klenkia</taxon>
    </lineage>
</organism>
<dbReference type="CDD" id="cd06193">
    <property type="entry name" value="siderophore_interacting"/>
    <property type="match status" value="1"/>
</dbReference>
<dbReference type="AlphaFoldDB" id="A0A1I1Q305"/>
<evidence type="ECO:0000313" key="3">
    <source>
        <dbReference type="Proteomes" id="UP000199022"/>
    </source>
</evidence>
<dbReference type="InterPro" id="IPR017938">
    <property type="entry name" value="Riboflavin_synthase-like_b-brl"/>
</dbReference>
<dbReference type="PANTHER" id="PTHR30157">
    <property type="entry name" value="FERRIC REDUCTASE, NADPH-DEPENDENT"/>
    <property type="match status" value="1"/>
</dbReference>
<dbReference type="Pfam" id="PF04954">
    <property type="entry name" value="SIP"/>
    <property type="match status" value="1"/>
</dbReference>
<evidence type="ECO:0000313" key="2">
    <source>
        <dbReference type="EMBL" id="SFD16395.1"/>
    </source>
</evidence>
<dbReference type="EMBL" id="FOMD01000003">
    <property type="protein sequence ID" value="SFD16395.1"/>
    <property type="molecule type" value="Genomic_DNA"/>
</dbReference>
<evidence type="ECO:0000259" key="1">
    <source>
        <dbReference type="PROSITE" id="PS51384"/>
    </source>
</evidence>
<feature type="domain" description="FAD-binding FR-type" evidence="1">
    <location>
        <begin position="12"/>
        <end position="153"/>
    </location>
</feature>
<dbReference type="Gene3D" id="3.40.50.80">
    <property type="entry name" value="Nucleotide-binding domain of ferredoxin-NADP reductase (FNR) module"/>
    <property type="match status" value="1"/>
</dbReference>
<proteinExistence type="predicted"/>
<dbReference type="PANTHER" id="PTHR30157:SF0">
    <property type="entry name" value="NADPH-DEPENDENT FERRIC-CHELATE REDUCTASE"/>
    <property type="match status" value="1"/>
</dbReference>
<keyword evidence="3" id="KW-1185">Reference proteome</keyword>
<gene>
    <name evidence="2" type="ORF">SAMN05661030_2579</name>
</gene>
<name>A0A1I1Q305_9ACTN</name>
<dbReference type="InterPro" id="IPR007037">
    <property type="entry name" value="SIP_rossman_dom"/>
</dbReference>
<dbReference type="InterPro" id="IPR039261">
    <property type="entry name" value="FNR_nucleotide-bd"/>
</dbReference>
<dbReference type="Pfam" id="PF08021">
    <property type="entry name" value="FAD_binding_9"/>
    <property type="match status" value="1"/>
</dbReference>
<dbReference type="PROSITE" id="PS51384">
    <property type="entry name" value="FAD_FR"/>
    <property type="match status" value="1"/>
</dbReference>
<dbReference type="InterPro" id="IPR017927">
    <property type="entry name" value="FAD-bd_FR_type"/>
</dbReference>
<dbReference type="STRING" id="1225127.SAMN05661030_2579"/>
<reference evidence="3" key="1">
    <citation type="submission" date="2016-10" db="EMBL/GenBank/DDBJ databases">
        <authorList>
            <person name="Varghese N."/>
            <person name="Submissions S."/>
        </authorList>
    </citation>
    <scope>NUCLEOTIDE SEQUENCE [LARGE SCALE GENOMIC DNA]</scope>
    <source>
        <strain evidence="3">DSM 45962</strain>
    </source>
</reference>
<dbReference type="OrthoDB" id="3211041at2"/>
<dbReference type="InterPro" id="IPR013113">
    <property type="entry name" value="SIP_FAD-bd"/>
</dbReference>
<accession>A0A1I1Q305</accession>
<dbReference type="InterPro" id="IPR039374">
    <property type="entry name" value="SIP_fam"/>
</dbReference>
<dbReference type="SUPFAM" id="SSF63380">
    <property type="entry name" value="Riboflavin synthase domain-like"/>
    <property type="match status" value="1"/>
</dbReference>
<dbReference type="GO" id="GO:0016491">
    <property type="term" value="F:oxidoreductase activity"/>
    <property type="evidence" value="ECO:0007669"/>
    <property type="project" value="InterPro"/>
</dbReference>
<sequence length="311" mass="32914">MSTATETLQPTWRCFATTVARTERLSPGFLRLTFTGPDLHLFGAGGDDQRFKLLIPADGATDVDLTSVTGADWYEAWSALPDEVRPAMRTYTVRAARPEVAELDVDVVLHGIRPDGTAAPDAGPAALWASRAVPGDPMVLLGPDRPGSGRMWGVEWAPPADAGTLFLAGDETAVPAIAAILESLTPGPRVVAVLEVPEAADFLSLRLPAGVDVRWLARGSRARGELLEPAVHTALCELGIARGVPGTDPGEPLGDGILWEVPEAGAHTGCYAWLAGEAGMVKGLRRRLVRDLGVPRDAVAFMGYWKVGSRG</sequence>